<proteinExistence type="predicted"/>
<dbReference type="RefSeq" id="WP_167360690.1">
    <property type="nucleotide sequence ID" value="NZ_CBCSKY010000024.1"/>
</dbReference>
<keyword evidence="2" id="KW-1133">Transmembrane helix</keyword>
<dbReference type="InterPro" id="IPR038267">
    <property type="entry name" value="ECF_sigma_eff"/>
</dbReference>
<dbReference type="STRING" id="1174501.SAMN05216192_11747"/>
<sequence length="254" mass="28464">MSLEQQLRQALREETGDWSAPPELKDKILSRVTPEQGGRRMKKWLVATVMAAALLIPTGAYAGYTYLADSVYGSQEHFMENGGTLEGYDRLETKLQQAKNSLSTEDFAALTALLHDIGSYNLRIADDKGNLHPERLSSAEQERYQELTVKLEPYFGKIEKEAQPSASGKLPPLDSGTFWEEQLARGEQVFSGTELTAFRQLVNELQAYNAEITGSDGSIHPDRLSEEDTARFSRLYEELGPYLKQLGIMIKPRS</sequence>
<dbReference type="Gene3D" id="1.10.3950.10">
    <property type="entry name" value="putative ecf-type sigma factor negative effector from bacillus cereus"/>
    <property type="match status" value="2"/>
</dbReference>
<evidence type="ECO:0000256" key="2">
    <source>
        <dbReference type="SAM" id="Phobius"/>
    </source>
</evidence>
<keyword evidence="2" id="KW-0472">Membrane</keyword>
<dbReference type="AlphaFoldDB" id="A0A1G8TQC2"/>
<name>A0A1G8TQC2_9BACL</name>
<evidence type="ECO:0000256" key="1">
    <source>
        <dbReference type="SAM" id="MobiDB-lite"/>
    </source>
</evidence>
<evidence type="ECO:0000259" key="3">
    <source>
        <dbReference type="Pfam" id="PF12207"/>
    </source>
</evidence>
<organism evidence="4 5">
    <name type="scientific">Paenibacillus typhae</name>
    <dbReference type="NCBI Taxonomy" id="1174501"/>
    <lineage>
        <taxon>Bacteria</taxon>
        <taxon>Bacillati</taxon>
        <taxon>Bacillota</taxon>
        <taxon>Bacilli</taxon>
        <taxon>Bacillales</taxon>
        <taxon>Paenibacillaceae</taxon>
        <taxon>Paenibacillus</taxon>
    </lineage>
</organism>
<feature type="region of interest" description="Disordered" evidence="1">
    <location>
        <begin position="1"/>
        <end position="22"/>
    </location>
</feature>
<keyword evidence="5" id="KW-1185">Reference proteome</keyword>
<reference evidence="5" key="1">
    <citation type="submission" date="2016-10" db="EMBL/GenBank/DDBJ databases">
        <authorList>
            <person name="Varghese N."/>
            <person name="Submissions S."/>
        </authorList>
    </citation>
    <scope>NUCLEOTIDE SEQUENCE [LARGE SCALE GENOMIC DNA]</scope>
    <source>
        <strain evidence="5">CGMCC 1.11012</strain>
    </source>
</reference>
<protein>
    <recommendedName>
        <fullName evidence="3">DUF3600 domain-containing protein</fullName>
    </recommendedName>
</protein>
<gene>
    <name evidence="4" type="ORF">SAMN05216192_11747</name>
</gene>
<dbReference type="Proteomes" id="UP000199050">
    <property type="component" value="Unassembled WGS sequence"/>
</dbReference>
<dbReference type="InterPro" id="IPR022019">
    <property type="entry name" value="DUF3600"/>
</dbReference>
<dbReference type="EMBL" id="FNDX01000017">
    <property type="protein sequence ID" value="SDJ43604.1"/>
    <property type="molecule type" value="Genomic_DNA"/>
</dbReference>
<evidence type="ECO:0000313" key="5">
    <source>
        <dbReference type="Proteomes" id="UP000199050"/>
    </source>
</evidence>
<keyword evidence="2" id="KW-0812">Transmembrane</keyword>
<feature type="domain" description="DUF3600" evidence="3">
    <location>
        <begin position="67"/>
        <end position="161"/>
    </location>
</feature>
<feature type="transmembrane region" description="Helical" evidence="2">
    <location>
        <begin position="44"/>
        <end position="67"/>
    </location>
</feature>
<accession>A0A1G8TQC2</accession>
<dbReference type="Pfam" id="PF12207">
    <property type="entry name" value="DUF3600"/>
    <property type="match status" value="1"/>
</dbReference>
<evidence type="ECO:0000313" key="4">
    <source>
        <dbReference type="EMBL" id="SDJ43604.1"/>
    </source>
</evidence>